<gene>
    <name evidence="2" type="ORF">AUR64_00755</name>
</gene>
<evidence type="ECO:0000313" key="3">
    <source>
        <dbReference type="Proteomes" id="UP000054387"/>
    </source>
</evidence>
<comment type="caution">
    <text evidence="2">The sequence shown here is derived from an EMBL/GenBank/DDBJ whole genome shotgun (WGS) entry which is preliminary data.</text>
</comment>
<dbReference type="CDD" id="cd04301">
    <property type="entry name" value="NAT_SF"/>
    <property type="match status" value="1"/>
</dbReference>
<proteinExistence type="predicted"/>
<protein>
    <recommendedName>
        <fullName evidence="1">N-acetyltransferase domain-containing protein</fullName>
    </recommendedName>
</protein>
<sequence>MRVLDGAVLEIDAEKIQHRLGTDSVLVAERGGHVVGALVRDGDHVEAVAVRRQHRNSGVGAALVRRALERTGRLTAEFDPQVREFYESLEFEIRERDGRLWGEKRVRD</sequence>
<dbReference type="Gene3D" id="3.40.630.30">
    <property type="match status" value="1"/>
</dbReference>
<evidence type="ECO:0000259" key="1">
    <source>
        <dbReference type="PROSITE" id="PS51186"/>
    </source>
</evidence>
<feature type="domain" description="N-acetyltransferase" evidence="1">
    <location>
        <begin position="1"/>
        <end position="107"/>
    </location>
</feature>
<dbReference type="Proteomes" id="UP000054387">
    <property type="component" value="Unassembled WGS sequence"/>
</dbReference>
<accession>A0A0W1R470</accession>
<dbReference type="PROSITE" id="PS51186">
    <property type="entry name" value="GNAT"/>
    <property type="match status" value="1"/>
</dbReference>
<dbReference type="AlphaFoldDB" id="A0A0W1R470"/>
<dbReference type="STRING" id="1514971.AUR64_00755"/>
<dbReference type="Pfam" id="PF13508">
    <property type="entry name" value="Acetyltransf_7"/>
    <property type="match status" value="1"/>
</dbReference>
<name>A0A0W1R470_9EURY</name>
<dbReference type="EMBL" id="LOPU01000034">
    <property type="protein sequence ID" value="KTG08201.1"/>
    <property type="molecule type" value="Genomic_DNA"/>
</dbReference>
<dbReference type="OrthoDB" id="194677at2157"/>
<dbReference type="InterPro" id="IPR000182">
    <property type="entry name" value="GNAT_dom"/>
</dbReference>
<dbReference type="GO" id="GO:0016747">
    <property type="term" value="F:acyltransferase activity, transferring groups other than amino-acyl groups"/>
    <property type="evidence" value="ECO:0007669"/>
    <property type="project" value="InterPro"/>
</dbReference>
<dbReference type="SUPFAM" id="SSF55729">
    <property type="entry name" value="Acyl-CoA N-acyltransferases (Nat)"/>
    <property type="match status" value="1"/>
</dbReference>
<evidence type="ECO:0000313" key="2">
    <source>
        <dbReference type="EMBL" id="KTG08201.1"/>
    </source>
</evidence>
<organism evidence="2 3">
    <name type="scientific">Haloprofundus marisrubri</name>
    <dbReference type="NCBI Taxonomy" id="1514971"/>
    <lineage>
        <taxon>Archaea</taxon>
        <taxon>Methanobacteriati</taxon>
        <taxon>Methanobacteriota</taxon>
        <taxon>Stenosarchaea group</taxon>
        <taxon>Halobacteria</taxon>
        <taxon>Halobacteriales</taxon>
        <taxon>Haloferacaceae</taxon>
        <taxon>Haloprofundus</taxon>
    </lineage>
</organism>
<dbReference type="InterPro" id="IPR016181">
    <property type="entry name" value="Acyl_CoA_acyltransferase"/>
</dbReference>
<reference evidence="2 3" key="1">
    <citation type="submission" date="2015-12" db="EMBL/GenBank/DDBJ databases">
        <title>Haloprofundus marisrubri gen. nov., sp. nov., an extremely halophilic archaeon isolated from the Discovery deep brine-seawater interface in the Red Sea.</title>
        <authorList>
            <person name="Zhang G."/>
            <person name="Stingl U."/>
            <person name="Rashid M."/>
        </authorList>
    </citation>
    <scope>NUCLEOTIDE SEQUENCE [LARGE SCALE GENOMIC DNA]</scope>
    <source>
        <strain evidence="2 3">SB9</strain>
    </source>
</reference>
<keyword evidence="3" id="KW-1185">Reference proteome</keyword>